<reference evidence="4 5" key="1">
    <citation type="submission" date="2017-08" db="EMBL/GenBank/DDBJ databases">
        <title>Acidophilic green algal genome provides insights into adaptation to an acidic environment.</title>
        <authorList>
            <person name="Hirooka S."/>
            <person name="Hirose Y."/>
            <person name="Kanesaki Y."/>
            <person name="Higuchi S."/>
            <person name="Fujiwara T."/>
            <person name="Onuma R."/>
            <person name="Era A."/>
            <person name="Ohbayashi R."/>
            <person name="Uzuka A."/>
            <person name="Nozaki H."/>
            <person name="Yoshikawa H."/>
            <person name="Miyagishima S.Y."/>
        </authorList>
    </citation>
    <scope>NUCLEOTIDE SEQUENCE [LARGE SCALE GENOMIC DNA]</scope>
    <source>
        <strain evidence="4 5">NIES-2499</strain>
    </source>
</reference>
<dbReference type="Pfam" id="PF18592">
    <property type="entry name" value="Tho1_MOS11_C"/>
    <property type="match status" value="2"/>
</dbReference>
<dbReference type="Gene3D" id="1.10.720.30">
    <property type="entry name" value="SAP domain"/>
    <property type="match status" value="1"/>
</dbReference>
<dbReference type="InterPro" id="IPR052240">
    <property type="entry name" value="SAP_domain_ribonucleoprotein"/>
</dbReference>
<dbReference type="SMART" id="SM00513">
    <property type="entry name" value="SAP"/>
    <property type="match status" value="1"/>
</dbReference>
<protein>
    <recommendedName>
        <fullName evidence="3">SAP domain-containing protein</fullName>
    </recommendedName>
</protein>
<dbReference type="PANTHER" id="PTHR46551">
    <property type="entry name" value="SAP DOMAIN-CONTAINING RIBONUCLEOPROTEIN"/>
    <property type="match status" value="1"/>
</dbReference>
<feature type="domain" description="SAP" evidence="3">
    <location>
        <begin position="7"/>
        <end position="41"/>
    </location>
</feature>
<comment type="similarity">
    <text evidence="2">Belongs to the SAP domain-containing ribonucleoprotein family.</text>
</comment>
<organism evidence="4 5">
    <name type="scientific">Chlamydomonas eustigma</name>
    <dbReference type="NCBI Taxonomy" id="1157962"/>
    <lineage>
        <taxon>Eukaryota</taxon>
        <taxon>Viridiplantae</taxon>
        <taxon>Chlorophyta</taxon>
        <taxon>core chlorophytes</taxon>
        <taxon>Chlorophyceae</taxon>
        <taxon>CS clade</taxon>
        <taxon>Chlamydomonadales</taxon>
        <taxon>Chlamydomonadaceae</taxon>
        <taxon>Chlamydomonas</taxon>
    </lineage>
</organism>
<evidence type="ECO:0000313" key="4">
    <source>
        <dbReference type="EMBL" id="GAX78334.1"/>
    </source>
</evidence>
<dbReference type="Pfam" id="PF02037">
    <property type="entry name" value="SAP"/>
    <property type="match status" value="1"/>
</dbReference>
<evidence type="ECO:0000256" key="1">
    <source>
        <dbReference type="ARBA" id="ARBA00022553"/>
    </source>
</evidence>
<sequence>MSSKEECLKMTVPELKAALKAKNLPLTGKKDDLISRLLSAPTLHDTTPPTKEASREVPVSMNMVESTAVEASTDIEPPSKHDKITFNEKSTQVAKKVTVVKPAIETVSGEAAHPVISEADKQKLRADRFQDPEVEKAKARAQRFNLIHPEVEKEKTLKRAERFGLLVPELEEQKKKTRAERFGILHPEVEEKKKQSRAERFGIVDEDTKVAARKDKFKPLTVKAVGSAEEEAKKLARAARFAA</sequence>
<proteinExistence type="inferred from homology"/>
<name>A0A250X5G4_9CHLO</name>
<dbReference type="Proteomes" id="UP000232323">
    <property type="component" value="Unassembled WGS sequence"/>
</dbReference>
<dbReference type="InterPro" id="IPR036361">
    <property type="entry name" value="SAP_dom_sf"/>
</dbReference>
<dbReference type="EMBL" id="BEGY01000031">
    <property type="protein sequence ID" value="GAX78334.1"/>
    <property type="molecule type" value="Genomic_DNA"/>
</dbReference>
<keyword evidence="1" id="KW-0597">Phosphoprotein</keyword>
<evidence type="ECO:0000256" key="2">
    <source>
        <dbReference type="ARBA" id="ARBA00046328"/>
    </source>
</evidence>
<evidence type="ECO:0000259" key="3">
    <source>
        <dbReference type="PROSITE" id="PS50800"/>
    </source>
</evidence>
<dbReference type="InterPro" id="IPR040746">
    <property type="entry name" value="THO1_MOS11_C"/>
</dbReference>
<dbReference type="AlphaFoldDB" id="A0A250X5G4"/>
<dbReference type="PROSITE" id="PS50800">
    <property type="entry name" value="SAP"/>
    <property type="match status" value="1"/>
</dbReference>
<dbReference type="OrthoDB" id="5837849at2759"/>
<dbReference type="SUPFAM" id="SSF68906">
    <property type="entry name" value="SAP domain"/>
    <property type="match status" value="1"/>
</dbReference>
<dbReference type="STRING" id="1157962.A0A250X5G4"/>
<evidence type="ECO:0000313" key="5">
    <source>
        <dbReference type="Proteomes" id="UP000232323"/>
    </source>
</evidence>
<gene>
    <name evidence="4" type="ORF">CEUSTIGMA_g5776.t1</name>
</gene>
<accession>A0A250X5G4</accession>
<comment type="caution">
    <text evidence="4">The sequence shown here is derived from an EMBL/GenBank/DDBJ whole genome shotgun (WGS) entry which is preliminary data.</text>
</comment>
<dbReference type="InterPro" id="IPR003034">
    <property type="entry name" value="SAP_dom"/>
</dbReference>
<keyword evidence="5" id="KW-1185">Reference proteome</keyword>
<dbReference type="PANTHER" id="PTHR46551:SF1">
    <property type="entry name" value="SAP DOMAIN-CONTAINING RIBONUCLEOPROTEIN"/>
    <property type="match status" value="1"/>
</dbReference>
<dbReference type="GO" id="GO:0016973">
    <property type="term" value="P:poly(A)+ mRNA export from nucleus"/>
    <property type="evidence" value="ECO:0007669"/>
    <property type="project" value="TreeGrafter"/>
</dbReference>
<dbReference type="GO" id="GO:0005634">
    <property type="term" value="C:nucleus"/>
    <property type="evidence" value="ECO:0007669"/>
    <property type="project" value="TreeGrafter"/>
</dbReference>